<proteinExistence type="inferred from homology"/>
<evidence type="ECO:0000259" key="9">
    <source>
        <dbReference type="Pfam" id="PF09090"/>
    </source>
</evidence>
<keyword evidence="11" id="KW-1185">Reference proteome</keyword>
<evidence type="ECO:0000259" key="7">
    <source>
        <dbReference type="Pfam" id="PF02854"/>
    </source>
</evidence>
<keyword evidence="5" id="KW-0539">Nucleus</keyword>
<dbReference type="GO" id="GO:0006406">
    <property type="term" value="P:mRNA export from nucleus"/>
    <property type="evidence" value="ECO:0007669"/>
    <property type="project" value="InterPro"/>
</dbReference>
<dbReference type="EMBL" id="KV440978">
    <property type="protein sequence ID" value="OAD75177.1"/>
    <property type="molecule type" value="Genomic_DNA"/>
</dbReference>
<keyword evidence="3" id="KW-0507">mRNA processing</keyword>
<organism evidence="10 11">
    <name type="scientific">Phycomyces blakesleeanus (strain ATCC 8743b / DSM 1359 / FGSC 10004 / NBRC 33097 / NRRL 1555)</name>
    <dbReference type="NCBI Taxonomy" id="763407"/>
    <lineage>
        <taxon>Eukaryota</taxon>
        <taxon>Fungi</taxon>
        <taxon>Fungi incertae sedis</taxon>
        <taxon>Mucoromycota</taxon>
        <taxon>Mucoromycotina</taxon>
        <taxon>Mucoromycetes</taxon>
        <taxon>Mucorales</taxon>
        <taxon>Phycomycetaceae</taxon>
        <taxon>Phycomyces</taxon>
    </lineage>
</organism>
<evidence type="ECO:0008006" key="12">
    <source>
        <dbReference type="Google" id="ProtNLM"/>
    </source>
</evidence>
<dbReference type="GO" id="GO:0003729">
    <property type="term" value="F:mRNA binding"/>
    <property type="evidence" value="ECO:0007669"/>
    <property type="project" value="TreeGrafter"/>
</dbReference>
<evidence type="ECO:0000256" key="1">
    <source>
        <dbReference type="ARBA" id="ARBA00004123"/>
    </source>
</evidence>
<dbReference type="VEuPathDB" id="FungiDB:PHYBLDRAFT_181102"/>
<dbReference type="InterPro" id="IPR003890">
    <property type="entry name" value="MIF4G-like_typ-3"/>
</dbReference>
<dbReference type="GO" id="GO:0000339">
    <property type="term" value="F:RNA cap binding"/>
    <property type="evidence" value="ECO:0007669"/>
    <property type="project" value="InterPro"/>
</dbReference>
<comment type="subcellular location">
    <subcellularLocation>
        <location evidence="1">Nucleus</location>
    </subcellularLocation>
</comment>
<feature type="domain" description="MIF4G-like type 2" evidence="9">
    <location>
        <begin position="540"/>
        <end position="811"/>
    </location>
</feature>
<dbReference type="FunCoup" id="A0A162PQY1">
    <property type="interactions" value="751"/>
</dbReference>
<dbReference type="InParanoid" id="A0A162PQY1"/>
<dbReference type="GO" id="GO:0000184">
    <property type="term" value="P:nuclear-transcribed mRNA catabolic process, nonsense-mediated decay"/>
    <property type="evidence" value="ECO:0007669"/>
    <property type="project" value="TreeGrafter"/>
</dbReference>
<sequence>MSYDSRSYRPRQEGNRYRGSGGGRYNNGGDDRRGYRNNNRAPSPTKDDEVEDIEVRLKSLIIKIGDKISPELQVNLNKMKNILDNDYSKYPETVQDTLKACISDIPAKAPVYGILIGLLNLSNHESVGKLMYTFNQLFKETIESSNWFKLKQILRFYGELVNANVILPSAYILILNNLLAVLNEPKALRDRVDCIVYIILSTLPWSMKELNERESDGLAQVISKIDIYMQTRGDVPPLRILQHYRSGDTRFEEKDPLVHLWYLIQDLFSKGGNVPLLPKPFRWFDDELKSALQHDIPQFVLPPHNDNVKYFGPQRILKVLVDDSGKALTAVPDHDGLDYFILNDVIADTIQVFESNRKECAKYLLGIAHSFESGFINTAITTQENGTEEDVMEEDTTGWNLSDLLLEAIFSQMLKLPTPPFRLVFYSCILTELCRTELSSFPMSLGRIVKALFNRMQDLDAECVSRLWCWFSHHLSNFGFQWDWKSWDHTLTLDQMHPQVCFIRETLEKEIRLSYYERIKTTIPEEFAPLFPAVAPGPDFEFKDPSHPLHLQAKLVIDSLRAKKSVEEVREILNNFKAEQAKLGLDETAQLGAVRQLFVQCLLLVGSKSFSHVLNVVERYLEVMRYVNSTPEGRLHTVQIVSSFWKNNTQFLGILLDKLLNYRVIDPTSVISWTFEPEQLENAGRAYPWEILKNTLNKVVSRVVQVRLKLESYQELHAENEAKRQSTGLTEMAQAEAQQELDTLRIVDNSLTTVTREQKEVFMVIYQKFANTLQELLITCTARAQDPNTHWTYWWVFGWYTEMLRLYQKECSGFLVTLETLVFTPNIDTRITSVFEDVKTMNEEETLPV</sequence>
<evidence type="ECO:0000256" key="2">
    <source>
        <dbReference type="ARBA" id="ARBA00007413"/>
    </source>
</evidence>
<feature type="domain" description="MIF4G-like type 1" evidence="8">
    <location>
        <begin position="332"/>
        <end position="525"/>
    </location>
</feature>
<protein>
    <recommendedName>
        <fullName evidence="12">MIF4G domain-containing protein</fullName>
    </recommendedName>
</protein>
<dbReference type="InterPro" id="IPR016024">
    <property type="entry name" value="ARM-type_fold"/>
</dbReference>
<dbReference type="Gene3D" id="1.25.40.180">
    <property type="match status" value="3"/>
</dbReference>
<dbReference type="SUPFAM" id="SSF48371">
    <property type="entry name" value="ARM repeat"/>
    <property type="match status" value="3"/>
</dbReference>
<dbReference type="Proteomes" id="UP000077315">
    <property type="component" value="Unassembled WGS sequence"/>
</dbReference>
<keyword evidence="4" id="KW-0508">mRNA splicing</keyword>
<dbReference type="InterPro" id="IPR027159">
    <property type="entry name" value="CBP80"/>
</dbReference>
<dbReference type="GO" id="GO:0008380">
    <property type="term" value="P:RNA splicing"/>
    <property type="evidence" value="ECO:0007669"/>
    <property type="project" value="UniProtKB-KW"/>
</dbReference>
<dbReference type="Pfam" id="PF09088">
    <property type="entry name" value="MIF4G_like"/>
    <property type="match status" value="1"/>
</dbReference>
<evidence type="ECO:0000313" key="11">
    <source>
        <dbReference type="Proteomes" id="UP000077315"/>
    </source>
</evidence>
<feature type="compositionally biased region" description="Basic and acidic residues" evidence="6">
    <location>
        <begin position="1"/>
        <end position="16"/>
    </location>
</feature>
<dbReference type="PANTHER" id="PTHR12412:SF2">
    <property type="entry name" value="NUCLEAR CAP-BINDING PROTEIN SUBUNIT 1"/>
    <property type="match status" value="1"/>
</dbReference>
<gene>
    <name evidence="10" type="ORF">PHYBLDRAFT_181102</name>
</gene>
<evidence type="ECO:0000313" key="10">
    <source>
        <dbReference type="EMBL" id="OAD75177.1"/>
    </source>
</evidence>
<dbReference type="GO" id="GO:0005846">
    <property type="term" value="C:nuclear cap binding complex"/>
    <property type="evidence" value="ECO:0007669"/>
    <property type="project" value="InterPro"/>
</dbReference>
<feature type="region of interest" description="Disordered" evidence="6">
    <location>
        <begin position="1"/>
        <end position="50"/>
    </location>
</feature>
<accession>A0A162PQY1</accession>
<evidence type="ECO:0000256" key="3">
    <source>
        <dbReference type="ARBA" id="ARBA00022664"/>
    </source>
</evidence>
<evidence type="ECO:0000256" key="6">
    <source>
        <dbReference type="SAM" id="MobiDB-lite"/>
    </source>
</evidence>
<reference evidence="11" key="1">
    <citation type="submission" date="2015-06" db="EMBL/GenBank/DDBJ databases">
        <title>Expansion of signal transduction pathways in fungi by whole-genome duplication.</title>
        <authorList>
            <consortium name="DOE Joint Genome Institute"/>
            <person name="Corrochano L.M."/>
            <person name="Kuo A."/>
            <person name="Marcet-Houben M."/>
            <person name="Polaino S."/>
            <person name="Salamov A."/>
            <person name="Villalobos J.M."/>
            <person name="Alvarez M.I."/>
            <person name="Avalos J."/>
            <person name="Benito E.P."/>
            <person name="Benoit I."/>
            <person name="Burger G."/>
            <person name="Camino L.P."/>
            <person name="Canovas D."/>
            <person name="Cerda-Olmedo E."/>
            <person name="Cheng J.-F."/>
            <person name="Dominguez A."/>
            <person name="Elias M."/>
            <person name="Eslava A.P."/>
            <person name="Glaser F."/>
            <person name="Grimwood J."/>
            <person name="Gutierrez G."/>
            <person name="Heitman J."/>
            <person name="Henrissat B."/>
            <person name="Iturriaga E.A."/>
            <person name="Lang B.F."/>
            <person name="Lavin J.L."/>
            <person name="Lee S."/>
            <person name="Li W."/>
            <person name="Lindquist E."/>
            <person name="Lopez-Garcia S."/>
            <person name="Luque E.M."/>
            <person name="Marcos A.T."/>
            <person name="Martin J."/>
            <person name="McCluskey K."/>
            <person name="Medina H.R."/>
            <person name="Miralles-Duran A."/>
            <person name="Miyazaki A."/>
            <person name="Munoz-Torres E."/>
            <person name="Oguiza J.A."/>
            <person name="Ohm R."/>
            <person name="Olmedo M."/>
            <person name="Orejas M."/>
            <person name="Ortiz-Castellanos L."/>
            <person name="Pisabarro A.G."/>
            <person name="Rodriguez-Romero J."/>
            <person name="Ruiz-Herrera J."/>
            <person name="Ruiz-Vazquez R."/>
            <person name="Sanz C."/>
            <person name="Schackwitz W."/>
            <person name="Schmutz J."/>
            <person name="Shahriari M."/>
            <person name="Shelest E."/>
            <person name="Silva-Franco F."/>
            <person name="Soanes D."/>
            <person name="Syed K."/>
            <person name="Tagua V.G."/>
            <person name="Talbot N.J."/>
            <person name="Thon M."/>
            <person name="De vries R.P."/>
            <person name="Wiebenga A."/>
            <person name="Yadav J.S."/>
            <person name="Braun E.L."/>
            <person name="Baker S."/>
            <person name="Garre V."/>
            <person name="Horwitz B."/>
            <person name="Torres-Martinez S."/>
            <person name="Idnurm A."/>
            <person name="Herrera-Estrella A."/>
            <person name="Gabaldon T."/>
            <person name="Grigoriev I.V."/>
        </authorList>
    </citation>
    <scope>NUCLEOTIDE SEQUENCE [LARGE SCALE GENOMIC DNA]</scope>
    <source>
        <strain evidence="11">NRRL 1555(-)</strain>
    </source>
</reference>
<comment type="similarity">
    <text evidence="2">Belongs to the NCBP1 family.</text>
</comment>
<feature type="domain" description="MIF4G" evidence="7">
    <location>
        <begin position="57"/>
        <end position="232"/>
    </location>
</feature>
<dbReference type="InterPro" id="IPR015172">
    <property type="entry name" value="MIF4G-like_typ-1"/>
</dbReference>
<evidence type="ECO:0000256" key="4">
    <source>
        <dbReference type="ARBA" id="ARBA00023187"/>
    </source>
</evidence>
<dbReference type="AlphaFoldDB" id="A0A162PQY1"/>
<dbReference type="GeneID" id="28999324"/>
<dbReference type="STRING" id="763407.A0A162PQY1"/>
<dbReference type="InterPro" id="IPR015174">
    <property type="entry name" value="MIF4G-like_typ-2"/>
</dbReference>
<dbReference type="GO" id="GO:0005634">
    <property type="term" value="C:nucleus"/>
    <property type="evidence" value="ECO:0007669"/>
    <property type="project" value="UniProtKB-SubCell"/>
</dbReference>
<dbReference type="Pfam" id="PF09090">
    <property type="entry name" value="MIF4G_like_2"/>
    <property type="match status" value="1"/>
</dbReference>
<evidence type="ECO:0000256" key="5">
    <source>
        <dbReference type="ARBA" id="ARBA00023242"/>
    </source>
</evidence>
<name>A0A162PQY1_PHYB8</name>
<dbReference type="OrthoDB" id="10252707at2759"/>
<evidence type="ECO:0000259" key="8">
    <source>
        <dbReference type="Pfam" id="PF09088"/>
    </source>
</evidence>
<dbReference type="RefSeq" id="XP_018293217.1">
    <property type="nucleotide sequence ID" value="XM_018438418.1"/>
</dbReference>
<dbReference type="Pfam" id="PF02854">
    <property type="entry name" value="MIF4G"/>
    <property type="match status" value="1"/>
</dbReference>
<dbReference type="GO" id="GO:0006397">
    <property type="term" value="P:mRNA processing"/>
    <property type="evidence" value="ECO:0007669"/>
    <property type="project" value="UniProtKB-KW"/>
</dbReference>
<dbReference type="PANTHER" id="PTHR12412">
    <property type="entry name" value="CAP BINDING PROTEIN"/>
    <property type="match status" value="1"/>
</dbReference>